<keyword evidence="3" id="KW-1185">Reference proteome</keyword>
<evidence type="ECO:0000256" key="1">
    <source>
        <dbReference type="SAM" id="MobiDB-lite"/>
    </source>
</evidence>
<sequence length="234" mass="25873">MSETDPQTEDETGVAALLRRATGLALGLMAMARAALAQFGAAPPPAAYTRLILRRFVVPAEATVRRAILLLAGTLPQPVLRPAASARPAPKAPPKAQPGIRYPVFCLTEAEPRARRPRPAPEAALPRILFLDTPTPSLPAPKPRPSADEIETASQTRLLRRLFALERAYLNPWREARRYLRRCARAEADGRAPHRLAFTRIPGDTRHLYAPFRNVLQDMNLAAQDSLRWQTDTS</sequence>
<comment type="caution">
    <text evidence="2">The sequence shown here is derived from an EMBL/GenBank/DDBJ whole genome shotgun (WGS) entry which is preliminary data.</text>
</comment>
<accession>A0A062VD61</accession>
<name>A0A062VD61_9PROT</name>
<proteinExistence type="predicted"/>
<gene>
    <name evidence="2" type="ORF">HPO_00560</name>
</gene>
<dbReference type="AlphaFoldDB" id="A0A062VD61"/>
<dbReference type="EMBL" id="ARYM01000001">
    <property type="protein sequence ID" value="KDA00475.1"/>
    <property type="molecule type" value="Genomic_DNA"/>
</dbReference>
<reference evidence="2 3" key="1">
    <citation type="journal article" date="2014" name="Antonie Van Leeuwenhoek">
        <title>Hyphomonas beringensis sp. nov. and Hyphomonas chukchiensis sp. nov., isolated from surface seawater of the Bering Sea and Chukchi Sea.</title>
        <authorList>
            <person name="Li C."/>
            <person name="Lai Q."/>
            <person name="Li G."/>
            <person name="Dong C."/>
            <person name="Wang J."/>
            <person name="Liao Y."/>
            <person name="Shao Z."/>
        </authorList>
    </citation>
    <scope>NUCLEOTIDE SEQUENCE [LARGE SCALE GENOMIC DNA]</scope>
    <source>
        <strain evidence="2 3">PS728</strain>
    </source>
</reference>
<dbReference type="STRING" id="1280954.HPO_00560"/>
<dbReference type="Proteomes" id="UP000027100">
    <property type="component" value="Unassembled WGS sequence"/>
</dbReference>
<evidence type="ECO:0000313" key="2">
    <source>
        <dbReference type="EMBL" id="KDA00475.1"/>
    </source>
</evidence>
<feature type="region of interest" description="Disordered" evidence="1">
    <location>
        <begin position="132"/>
        <end position="151"/>
    </location>
</feature>
<protein>
    <submittedName>
        <fullName evidence="2">Uncharacterized protein</fullName>
    </submittedName>
</protein>
<evidence type="ECO:0000313" key="3">
    <source>
        <dbReference type="Proteomes" id="UP000027100"/>
    </source>
</evidence>
<dbReference type="PATRIC" id="fig|1280954.3.peg.117"/>
<organism evidence="2 3">
    <name type="scientific">Hyphomonas polymorpha PS728</name>
    <dbReference type="NCBI Taxonomy" id="1280954"/>
    <lineage>
        <taxon>Bacteria</taxon>
        <taxon>Pseudomonadati</taxon>
        <taxon>Pseudomonadota</taxon>
        <taxon>Alphaproteobacteria</taxon>
        <taxon>Hyphomonadales</taxon>
        <taxon>Hyphomonadaceae</taxon>
        <taxon>Hyphomonas</taxon>
    </lineage>
</organism>